<evidence type="ECO:0000256" key="1">
    <source>
        <dbReference type="ARBA" id="ARBA00023002"/>
    </source>
</evidence>
<keyword evidence="2" id="KW-0520">NAD</keyword>
<name>A0A7S7NNC6_PALFE</name>
<evidence type="ECO:0000256" key="2">
    <source>
        <dbReference type="ARBA" id="ARBA00023027"/>
    </source>
</evidence>
<evidence type="ECO:0000259" key="5">
    <source>
        <dbReference type="Pfam" id="PF02826"/>
    </source>
</evidence>
<dbReference type="PANTHER" id="PTHR10996">
    <property type="entry name" value="2-HYDROXYACID DEHYDROGENASE-RELATED"/>
    <property type="match status" value="1"/>
</dbReference>
<protein>
    <recommendedName>
        <fullName evidence="8">D-isomer specific 2-hydroxyacid dehydrogenase NAD-binding</fullName>
    </recommendedName>
</protein>
<dbReference type="Pfam" id="PF02826">
    <property type="entry name" value="2-Hacid_dh_C"/>
    <property type="match status" value="1"/>
</dbReference>
<dbReference type="GO" id="GO:0005829">
    <property type="term" value="C:cytosol"/>
    <property type="evidence" value="ECO:0007669"/>
    <property type="project" value="TreeGrafter"/>
</dbReference>
<organism evidence="6 7">
    <name type="scientific">Paludibaculum fermentans</name>
    <dbReference type="NCBI Taxonomy" id="1473598"/>
    <lineage>
        <taxon>Bacteria</taxon>
        <taxon>Pseudomonadati</taxon>
        <taxon>Acidobacteriota</taxon>
        <taxon>Terriglobia</taxon>
        <taxon>Bryobacterales</taxon>
        <taxon>Bryobacteraceae</taxon>
        <taxon>Paludibaculum</taxon>
    </lineage>
</organism>
<evidence type="ECO:0000313" key="6">
    <source>
        <dbReference type="EMBL" id="QOY86816.1"/>
    </source>
</evidence>
<dbReference type="GO" id="GO:0016618">
    <property type="term" value="F:hydroxypyruvate reductase [NAD(P)H] activity"/>
    <property type="evidence" value="ECO:0007669"/>
    <property type="project" value="TreeGrafter"/>
</dbReference>
<dbReference type="Proteomes" id="UP000593892">
    <property type="component" value="Chromosome"/>
</dbReference>
<proteinExistence type="inferred from homology"/>
<dbReference type="EMBL" id="CP063849">
    <property type="protein sequence ID" value="QOY86816.1"/>
    <property type="molecule type" value="Genomic_DNA"/>
</dbReference>
<dbReference type="PANTHER" id="PTHR10996:SF178">
    <property type="entry name" value="2-HYDROXYACID DEHYDROGENASE YGL185C-RELATED"/>
    <property type="match status" value="1"/>
</dbReference>
<reference evidence="6 7" key="1">
    <citation type="submission" date="2020-10" db="EMBL/GenBank/DDBJ databases">
        <title>Complete genome sequence of Paludibaculum fermentans P105T, a facultatively anaerobic acidobacterium capable of dissimilatory Fe(III) reduction.</title>
        <authorList>
            <person name="Dedysh S.N."/>
            <person name="Beletsky A.V."/>
            <person name="Kulichevskaya I.S."/>
            <person name="Mardanov A.V."/>
            <person name="Ravin N.V."/>
        </authorList>
    </citation>
    <scope>NUCLEOTIDE SEQUENCE [LARGE SCALE GENOMIC DNA]</scope>
    <source>
        <strain evidence="6 7">P105</strain>
    </source>
</reference>
<keyword evidence="7" id="KW-1185">Reference proteome</keyword>
<dbReference type="InterPro" id="IPR036291">
    <property type="entry name" value="NAD(P)-bd_dom_sf"/>
</dbReference>
<dbReference type="InterPro" id="IPR006140">
    <property type="entry name" value="D-isomer_DH_NAD-bd"/>
</dbReference>
<dbReference type="InterPro" id="IPR050223">
    <property type="entry name" value="D-isomer_2-hydroxyacid_DH"/>
</dbReference>
<dbReference type="AlphaFoldDB" id="A0A7S7NNC6"/>
<evidence type="ECO:0008006" key="8">
    <source>
        <dbReference type="Google" id="ProtNLM"/>
    </source>
</evidence>
<feature type="domain" description="D-isomer specific 2-hydroxyacid dehydrogenase catalytic" evidence="4">
    <location>
        <begin position="27"/>
        <end position="307"/>
    </location>
</feature>
<dbReference type="KEGG" id="pfer:IRI77_29140"/>
<dbReference type="PROSITE" id="PS00671">
    <property type="entry name" value="D_2_HYDROXYACID_DH_3"/>
    <property type="match status" value="1"/>
</dbReference>
<dbReference type="Pfam" id="PF00389">
    <property type="entry name" value="2-Hacid_dh"/>
    <property type="match status" value="1"/>
</dbReference>
<dbReference type="Gene3D" id="3.40.50.720">
    <property type="entry name" value="NAD(P)-binding Rossmann-like Domain"/>
    <property type="match status" value="2"/>
</dbReference>
<comment type="similarity">
    <text evidence="3">Belongs to the D-isomer specific 2-hydroxyacid dehydrogenase family.</text>
</comment>
<dbReference type="SUPFAM" id="SSF52283">
    <property type="entry name" value="Formate/glycerate dehydrogenase catalytic domain-like"/>
    <property type="match status" value="1"/>
</dbReference>
<dbReference type="GO" id="GO:0030267">
    <property type="term" value="F:glyoxylate reductase (NADPH) activity"/>
    <property type="evidence" value="ECO:0007669"/>
    <property type="project" value="TreeGrafter"/>
</dbReference>
<accession>A0A7S7NNC6</accession>
<sequence>MPTIIISEPEFTKGAHIFHASGVTCIPSAASEADLCAAIQQHGARHAIVGIQPYRSSLYETLQPGAVLARFGVGHDGIDKTQATRARILCTNTPGVLNESVAEHAIALLLAAARHTTKVAAAMTQGAWAPVGGRELRGKTLAIIGCGPIGSAVARIATAAFDMRVIGVIQRTPPREPGYFTELTSDPAHALAQADFVSLHIPATAANAHFMNQQRLALLPPGAWLINTARGAVVDEAALYDALVQGAIGGAALDVFETEPYGPVHPAKDLRTLPNTVLTPHIGSNTADANTRMAQHALRNVLLGEQGAYGQMNLLNPEVLQSLPRHSSEH</sequence>
<keyword evidence="1 3" id="KW-0560">Oxidoreductase</keyword>
<dbReference type="GO" id="GO:0051287">
    <property type="term" value="F:NAD binding"/>
    <property type="evidence" value="ECO:0007669"/>
    <property type="project" value="InterPro"/>
</dbReference>
<feature type="domain" description="D-isomer specific 2-hydroxyacid dehydrogenase NAD-binding" evidence="5">
    <location>
        <begin position="106"/>
        <end position="283"/>
    </location>
</feature>
<dbReference type="RefSeq" id="WP_194448485.1">
    <property type="nucleotide sequence ID" value="NZ_CP063849.1"/>
</dbReference>
<gene>
    <name evidence="6" type="ORF">IRI77_29140</name>
</gene>
<dbReference type="InterPro" id="IPR006139">
    <property type="entry name" value="D-isomer_2_OHA_DH_cat_dom"/>
</dbReference>
<evidence type="ECO:0000256" key="3">
    <source>
        <dbReference type="RuleBase" id="RU003719"/>
    </source>
</evidence>
<evidence type="ECO:0000313" key="7">
    <source>
        <dbReference type="Proteomes" id="UP000593892"/>
    </source>
</evidence>
<dbReference type="InterPro" id="IPR029753">
    <property type="entry name" value="D-isomer_DH_CS"/>
</dbReference>
<dbReference type="SUPFAM" id="SSF51735">
    <property type="entry name" value="NAD(P)-binding Rossmann-fold domains"/>
    <property type="match status" value="1"/>
</dbReference>
<evidence type="ECO:0000259" key="4">
    <source>
        <dbReference type="Pfam" id="PF00389"/>
    </source>
</evidence>